<evidence type="ECO:0000256" key="2">
    <source>
        <dbReference type="ARBA" id="ARBA00008432"/>
    </source>
</evidence>
<dbReference type="AlphaFoldDB" id="A0AB34L027"/>
<gene>
    <name evidence="11" type="ORF">WHR41_02083</name>
</gene>
<dbReference type="SUPFAM" id="SSF103473">
    <property type="entry name" value="MFS general substrate transporter"/>
    <property type="match status" value="1"/>
</dbReference>
<feature type="transmembrane region" description="Helical" evidence="8">
    <location>
        <begin position="163"/>
        <end position="182"/>
    </location>
</feature>
<protein>
    <recommendedName>
        <fullName evidence="8">Nitrate/nitrite transporter</fullName>
    </recommendedName>
</protein>
<dbReference type="EMBL" id="JAAQHG020000005">
    <property type="protein sequence ID" value="KAL1589175.1"/>
    <property type="molecule type" value="Genomic_DNA"/>
</dbReference>
<dbReference type="FunFam" id="1.20.1250.20:FF:000382">
    <property type="entry name" value="Nitrate transporter CrnA"/>
    <property type="match status" value="1"/>
</dbReference>
<feature type="transmembrane region" description="Helical" evidence="8">
    <location>
        <begin position="492"/>
        <end position="510"/>
    </location>
</feature>
<evidence type="ECO:0000256" key="3">
    <source>
        <dbReference type="ARBA" id="ARBA00022448"/>
    </source>
</evidence>
<dbReference type="Proteomes" id="UP000803884">
    <property type="component" value="Unassembled WGS sequence"/>
</dbReference>
<dbReference type="InterPro" id="IPR011701">
    <property type="entry name" value="MFS"/>
</dbReference>
<feature type="transmembrane region" description="Helical" evidence="8">
    <location>
        <begin position="402"/>
        <end position="421"/>
    </location>
</feature>
<evidence type="ECO:0000256" key="1">
    <source>
        <dbReference type="ARBA" id="ARBA00004141"/>
    </source>
</evidence>
<dbReference type="GO" id="GO:0015112">
    <property type="term" value="F:nitrate transmembrane transporter activity"/>
    <property type="evidence" value="ECO:0007669"/>
    <property type="project" value="UniProtKB-UniRule"/>
</dbReference>
<dbReference type="InterPro" id="IPR044772">
    <property type="entry name" value="NO3_transporter"/>
</dbReference>
<dbReference type="Pfam" id="PF07690">
    <property type="entry name" value="MFS_1"/>
    <property type="match status" value="1"/>
</dbReference>
<dbReference type="NCBIfam" id="TIGR00886">
    <property type="entry name" value="2A0108"/>
    <property type="match status" value="1"/>
</dbReference>
<evidence type="ECO:0000256" key="9">
    <source>
        <dbReference type="SAM" id="MobiDB-lite"/>
    </source>
</evidence>
<evidence type="ECO:0000256" key="6">
    <source>
        <dbReference type="ARBA" id="ARBA00023063"/>
    </source>
</evidence>
<feature type="transmembrane region" description="Helical" evidence="8">
    <location>
        <begin position="458"/>
        <end position="480"/>
    </location>
</feature>
<dbReference type="InterPro" id="IPR004737">
    <property type="entry name" value="NO3_transporter_NarK/NarU-like"/>
</dbReference>
<dbReference type="RefSeq" id="XP_069232280.1">
    <property type="nucleotide sequence ID" value="XM_069370689.1"/>
</dbReference>
<keyword evidence="4 8" id="KW-0812">Transmembrane</keyword>
<dbReference type="InterPro" id="IPR020846">
    <property type="entry name" value="MFS_dom"/>
</dbReference>
<dbReference type="PROSITE" id="PS50850">
    <property type="entry name" value="MFS"/>
    <property type="match status" value="1"/>
</dbReference>
<dbReference type="GO" id="GO:0005886">
    <property type="term" value="C:plasma membrane"/>
    <property type="evidence" value="ECO:0007669"/>
    <property type="project" value="UniProtKB-SubCell"/>
</dbReference>
<feature type="transmembrane region" description="Helical" evidence="8">
    <location>
        <begin position="102"/>
        <end position="121"/>
    </location>
</feature>
<evidence type="ECO:0000313" key="12">
    <source>
        <dbReference type="Proteomes" id="UP000803884"/>
    </source>
</evidence>
<organism evidence="11 12">
    <name type="scientific">Cladosporium halotolerans</name>
    <dbReference type="NCBI Taxonomy" id="1052096"/>
    <lineage>
        <taxon>Eukaryota</taxon>
        <taxon>Fungi</taxon>
        <taxon>Dikarya</taxon>
        <taxon>Ascomycota</taxon>
        <taxon>Pezizomycotina</taxon>
        <taxon>Dothideomycetes</taxon>
        <taxon>Dothideomycetidae</taxon>
        <taxon>Cladosporiales</taxon>
        <taxon>Cladosporiaceae</taxon>
        <taxon>Cladosporium</taxon>
    </lineage>
</organism>
<sequence>MFSPSVLWSAPVINPINRKARSIPIFNPVNQYGRVFFFSWWGFFIAFWSWYAFPPLLTKSIKQDLDLSTTDVANSNIAALTGTLLVRFVAGPLCDRFGPRWTFIGVLLAGSIPTAMAGLVNNVSGLIALRFFVGILGGTFVPCQVWSTGFFDKNVVGTSNALIGGWGNSGGGITYFLMPLIYDSLKADQGLTSHQAWRVAFIVPFILIVTTAVGMFFLCEDTPTGKWSERHQATQALLHAHVDSTPNASPPPEKNNTPTPAGSDMEKGEKSPERKQSNVDIGRGTITIIPDEEAHLSKDEMRAVAQGEVVVAPTGKEMLHVIFSLQTAFHCAVYICSFGGELAINSYIASYYLKNFPYLGQTGAGRWASMFGLLNVVTRPLGGIVSDLLYKHVTTNLWLKKAWIVSVGIISGAFLIAIGLLDPHSESTMFGLIAGMAFFLEAGNGASFALVPHVHPHANGVVSGTVGAMGNFGGVIFAILFRFHGTNYAESFWIMGIMIICFNLVLAWVPPIPKGQVGGR</sequence>
<dbReference type="GeneID" id="96003527"/>
<reference evidence="11 12" key="1">
    <citation type="journal article" date="2020" name="Microbiol. Resour. Announc.">
        <title>Draft Genome Sequence of a Cladosporium Species Isolated from the Mesophotic Ascidian Didemnum maculosum.</title>
        <authorList>
            <person name="Gioti A."/>
            <person name="Siaperas R."/>
            <person name="Nikolaivits E."/>
            <person name="Le Goff G."/>
            <person name="Ouazzani J."/>
            <person name="Kotoulas G."/>
            <person name="Topakas E."/>
        </authorList>
    </citation>
    <scope>NUCLEOTIDE SEQUENCE [LARGE SCALE GENOMIC DNA]</scope>
    <source>
        <strain evidence="11 12">TM138-S3</strain>
    </source>
</reference>
<feature type="transmembrane region" description="Helical" evidence="8">
    <location>
        <begin position="328"/>
        <end position="348"/>
    </location>
</feature>
<keyword evidence="8" id="KW-1003">Cell membrane</keyword>
<dbReference type="GO" id="GO:0015113">
    <property type="term" value="F:nitrite transmembrane transporter activity"/>
    <property type="evidence" value="ECO:0007669"/>
    <property type="project" value="InterPro"/>
</dbReference>
<evidence type="ECO:0000259" key="10">
    <source>
        <dbReference type="PROSITE" id="PS50850"/>
    </source>
</evidence>
<feature type="transmembrane region" description="Helical" evidence="8">
    <location>
        <begin position="127"/>
        <end position="151"/>
    </location>
</feature>
<keyword evidence="5 8" id="KW-1133">Transmembrane helix</keyword>
<dbReference type="PANTHER" id="PTHR23515">
    <property type="entry name" value="HIGH-AFFINITY NITRATE TRANSPORTER 2.3"/>
    <property type="match status" value="1"/>
</dbReference>
<comment type="caution">
    <text evidence="11">The sequence shown here is derived from an EMBL/GenBank/DDBJ whole genome shotgun (WGS) entry which is preliminary data.</text>
</comment>
<dbReference type="InterPro" id="IPR036259">
    <property type="entry name" value="MFS_trans_sf"/>
</dbReference>
<dbReference type="Gene3D" id="1.20.1250.20">
    <property type="entry name" value="MFS general substrate transporter like domains"/>
    <property type="match status" value="2"/>
</dbReference>
<keyword evidence="12" id="KW-1185">Reference proteome</keyword>
<proteinExistence type="inferred from homology"/>
<feature type="compositionally biased region" description="Basic and acidic residues" evidence="9">
    <location>
        <begin position="264"/>
        <end position="277"/>
    </location>
</feature>
<dbReference type="GO" id="GO:0042128">
    <property type="term" value="P:nitrate assimilation"/>
    <property type="evidence" value="ECO:0007669"/>
    <property type="project" value="UniProtKB-UniRule"/>
</dbReference>
<feature type="domain" description="Major facilitator superfamily (MFS) profile" evidence="10">
    <location>
        <begin position="35"/>
        <end position="514"/>
    </location>
</feature>
<dbReference type="CDD" id="cd17341">
    <property type="entry name" value="MFS_NRT2_like"/>
    <property type="match status" value="1"/>
</dbReference>
<evidence type="ECO:0000256" key="5">
    <source>
        <dbReference type="ARBA" id="ARBA00022989"/>
    </source>
</evidence>
<feature type="transmembrane region" description="Helical" evidence="8">
    <location>
        <begin position="197"/>
        <end position="218"/>
    </location>
</feature>
<evidence type="ECO:0000256" key="8">
    <source>
        <dbReference type="RuleBase" id="RU366033"/>
    </source>
</evidence>
<feature type="transmembrane region" description="Helical" evidence="8">
    <location>
        <begin position="73"/>
        <end position="90"/>
    </location>
</feature>
<feature type="transmembrane region" description="Helical" evidence="8">
    <location>
        <begin position="368"/>
        <end position="390"/>
    </location>
</feature>
<feature type="transmembrane region" description="Helical" evidence="8">
    <location>
        <begin position="35"/>
        <end position="53"/>
    </location>
</feature>
<keyword evidence="7 8" id="KW-0472">Membrane</keyword>
<evidence type="ECO:0000313" key="11">
    <source>
        <dbReference type="EMBL" id="KAL1589175.1"/>
    </source>
</evidence>
<evidence type="ECO:0000256" key="7">
    <source>
        <dbReference type="ARBA" id="ARBA00023136"/>
    </source>
</evidence>
<keyword evidence="6 8" id="KW-0534">Nitrate assimilation</keyword>
<feature type="transmembrane region" description="Helical" evidence="8">
    <location>
        <begin position="427"/>
        <end position="451"/>
    </location>
</feature>
<keyword evidence="3 8" id="KW-0813">Transport</keyword>
<comment type="similarity">
    <text evidence="2 8">Belongs to the major facilitator superfamily. Nitrate/nitrite porter (TC 2.A.1.8) family.</text>
</comment>
<name>A0AB34L027_9PEZI</name>
<accession>A0AB34L027</accession>
<comment type="subcellular location">
    <subcellularLocation>
        <location evidence="8">Cell membrane</location>
        <topology evidence="8">Multi-pass membrane protein</topology>
    </subcellularLocation>
    <subcellularLocation>
        <location evidence="1">Membrane</location>
        <topology evidence="1">Multi-pass membrane protein</topology>
    </subcellularLocation>
</comment>
<feature type="region of interest" description="Disordered" evidence="9">
    <location>
        <begin position="242"/>
        <end position="283"/>
    </location>
</feature>
<evidence type="ECO:0000256" key="4">
    <source>
        <dbReference type="ARBA" id="ARBA00022692"/>
    </source>
</evidence>